<keyword evidence="2" id="KW-1185">Reference proteome</keyword>
<accession>A0ABD1LGK1</accession>
<comment type="caution">
    <text evidence="1">The sequence shown here is derived from an EMBL/GenBank/DDBJ whole genome shotgun (WGS) entry which is preliminary data.</text>
</comment>
<evidence type="ECO:0000313" key="1">
    <source>
        <dbReference type="EMBL" id="KAL2322055.1"/>
    </source>
</evidence>
<gene>
    <name evidence="1" type="ORF">Fmac_026434</name>
</gene>
<reference evidence="1 2" key="1">
    <citation type="submission" date="2024-08" db="EMBL/GenBank/DDBJ databases">
        <title>Insights into the chromosomal genome structure of Flemingia macrophylla.</title>
        <authorList>
            <person name="Ding Y."/>
            <person name="Zhao Y."/>
            <person name="Bi W."/>
            <person name="Wu M."/>
            <person name="Zhao G."/>
            <person name="Gong Y."/>
            <person name="Li W."/>
            <person name="Zhang P."/>
        </authorList>
    </citation>
    <scope>NUCLEOTIDE SEQUENCE [LARGE SCALE GENOMIC DNA]</scope>
    <source>
        <strain evidence="1">DYQJB</strain>
        <tissue evidence="1">Leaf</tissue>
    </source>
</reference>
<proteinExistence type="predicted"/>
<sequence>MKSILEDDDDDGNRQDHTLGAAHQFFEQQWCSGKIARRLTLLEVKTMFETDI</sequence>
<dbReference type="AlphaFoldDB" id="A0ABD1LGK1"/>
<organism evidence="1 2">
    <name type="scientific">Flemingia macrophylla</name>
    <dbReference type="NCBI Taxonomy" id="520843"/>
    <lineage>
        <taxon>Eukaryota</taxon>
        <taxon>Viridiplantae</taxon>
        <taxon>Streptophyta</taxon>
        <taxon>Embryophyta</taxon>
        <taxon>Tracheophyta</taxon>
        <taxon>Spermatophyta</taxon>
        <taxon>Magnoliopsida</taxon>
        <taxon>eudicotyledons</taxon>
        <taxon>Gunneridae</taxon>
        <taxon>Pentapetalae</taxon>
        <taxon>rosids</taxon>
        <taxon>fabids</taxon>
        <taxon>Fabales</taxon>
        <taxon>Fabaceae</taxon>
        <taxon>Papilionoideae</taxon>
        <taxon>50 kb inversion clade</taxon>
        <taxon>NPAAA clade</taxon>
        <taxon>indigoferoid/millettioid clade</taxon>
        <taxon>Phaseoleae</taxon>
        <taxon>Flemingia</taxon>
    </lineage>
</organism>
<name>A0ABD1LGK1_9FABA</name>
<evidence type="ECO:0000313" key="2">
    <source>
        <dbReference type="Proteomes" id="UP001603857"/>
    </source>
</evidence>
<dbReference type="EMBL" id="JBGMDY010000009">
    <property type="protein sequence ID" value="KAL2322055.1"/>
    <property type="molecule type" value="Genomic_DNA"/>
</dbReference>
<protein>
    <submittedName>
        <fullName evidence="1">Uncharacterized protein</fullName>
    </submittedName>
</protein>
<dbReference type="Proteomes" id="UP001603857">
    <property type="component" value="Unassembled WGS sequence"/>
</dbReference>